<dbReference type="VEuPathDB" id="TriTrypDB:Lsey_0114_0240"/>
<dbReference type="Proteomes" id="UP000038009">
    <property type="component" value="Unassembled WGS sequence"/>
</dbReference>
<dbReference type="AlphaFoldDB" id="A0A0N0P5T5"/>
<evidence type="ECO:0000313" key="1">
    <source>
        <dbReference type="EMBL" id="KPI86839.1"/>
    </source>
</evidence>
<dbReference type="EMBL" id="LJSK01000114">
    <property type="protein sequence ID" value="KPI86839.1"/>
    <property type="molecule type" value="Genomic_DNA"/>
</dbReference>
<name>A0A0N0P5T5_LEPSE</name>
<gene>
    <name evidence="1" type="ORF">ABL78_4116</name>
</gene>
<accession>A0A0N0P5T5</accession>
<organism evidence="1 2">
    <name type="scientific">Leptomonas seymouri</name>
    <dbReference type="NCBI Taxonomy" id="5684"/>
    <lineage>
        <taxon>Eukaryota</taxon>
        <taxon>Discoba</taxon>
        <taxon>Euglenozoa</taxon>
        <taxon>Kinetoplastea</taxon>
        <taxon>Metakinetoplastina</taxon>
        <taxon>Trypanosomatida</taxon>
        <taxon>Trypanosomatidae</taxon>
        <taxon>Leishmaniinae</taxon>
        <taxon>Leptomonas</taxon>
    </lineage>
</organism>
<sequence length="135" mass="14756">MASARRRPAAVFERLKTPLLPAADPLRSKLFVVDFVGELSEIMEVLRCSEVYLPLSTVFGRRPRGDTKPAARGGSAGVGLRGAGGGVPRAEAFLWGVLVRRNRLLPLLLVVLAIFELRADDSGPREEFDRLNSMV</sequence>
<proteinExistence type="predicted"/>
<protein>
    <submittedName>
        <fullName evidence="1">Uncharacterized protein</fullName>
    </submittedName>
</protein>
<comment type="caution">
    <text evidence="1">The sequence shown here is derived from an EMBL/GenBank/DDBJ whole genome shotgun (WGS) entry which is preliminary data.</text>
</comment>
<evidence type="ECO:0000313" key="2">
    <source>
        <dbReference type="Proteomes" id="UP000038009"/>
    </source>
</evidence>
<reference evidence="1 2" key="1">
    <citation type="journal article" date="2015" name="PLoS Pathog.">
        <title>Leptomonas seymouri: Adaptations to the Dixenous Life Cycle Analyzed by Genome Sequencing, Transcriptome Profiling and Co-infection with Leishmania donovani.</title>
        <authorList>
            <person name="Kraeva N."/>
            <person name="Butenko A."/>
            <person name="Hlavacova J."/>
            <person name="Kostygov A."/>
            <person name="Myskova J."/>
            <person name="Grybchuk D."/>
            <person name="Lestinova T."/>
            <person name="Votypka J."/>
            <person name="Volf P."/>
            <person name="Opperdoes F."/>
            <person name="Flegontov P."/>
            <person name="Lukes J."/>
            <person name="Yurchenko V."/>
        </authorList>
    </citation>
    <scope>NUCLEOTIDE SEQUENCE [LARGE SCALE GENOMIC DNA]</scope>
    <source>
        <strain evidence="1 2">ATCC 30220</strain>
    </source>
</reference>
<keyword evidence="2" id="KW-1185">Reference proteome</keyword>